<dbReference type="Pfam" id="PF02653">
    <property type="entry name" value="BPD_transp_2"/>
    <property type="match status" value="1"/>
</dbReference>
<name>A0A1M6GKE8_9FIRM</name>
<proteinExistence type="inferred from homology"/>
<dbReference type="GO" id="GO:0042941">
    <property type="term" value="P:D-alanine transmembrane transport"/>
    <property type="evidence" value="ECO:0007669"/>
    <property type="project" value="TreeGrafter"/>
</dbReference>
<gene>
    <name evidence="11" type="ORF">SAMN02745975_01298</name>
</gene>
<keyword evidence="3" id="KW-1003">Cell membrane</keyword>
<comment type="subcellular location">
    <subcellularLocation>
        <location evidence="1">Cell membrane</location>
        <topology evidence="1">Multi-pass membrane protein</topology>
    </subcellularLocation>
</comment>
<dbReference type="Proteomes" id="UP000184536">
    <property type="component" value="Unassembled WGS sequence"/>
</dbReference>
<keyword evidence="12" id="KW-1185">Reference proteome</keyword>
<feature type="transmembrane region" description="Helical" evidence="10">
    <location>
        <begin position="188"/>
        <end position="211"/>
    </location>
</feature>
<keyword evidence="5 10" id="KW-0812">Transmembrane</keyword>
<dbReference type="PANTHER" id="PTHR11795:SF371">
    <property type="entry name" value="HIGH-AFFINITY BRANCHED-CHAIN AMINO ACID TRANSPORT SYSTEM PERMEASE PROTEIN LIVH"/>
    <property type="match status" value="1"/>
</dbReference>
<feature type="transmembrane region" description="Helical" evidence="10">
    <location>
        <begin position="93"/>
        <end position="114"/>
    </location>
</feature>
<dbReference type="STRING" id="1121919.SAMN02745975_01298"/>
<evidence type="ECO:0000256" key="2">
    <source>
        <dbReference type="ARBA" id="ARBA00022448"/>
    </source>
</evidence>
<dbReference type="GO" id="GO:0015190">
    <property type="term" value="F:L-leucine transmembrane transporter activity"/>
    <property type="evidence" value="ECO:0007669"/>
    <property type="project" value="TreeGrafter"/>
</dbReference>
<reference evidence="12" key="1">
    <citation type="submission" date="2016-11" db="EMBL/GenBank/DDBJ databases">
        <authorList>
            <person name="Varghese N."/>
            <person name="Submissions S."/>
        </authorList>
    </citation>
    <scope>NUCLEOTIDE SEQUENCE [LARGE SCALE GENOMIC DNA]</scope>
    <source>
        <strain evidence="12">DSM 17957</strain>
    </source>
</reference>
<evidence type="ECO:0000256" key="8">
    <source>
        <dbReference type="ARBA" id="ARBA00023136"/>
    </source>
</evidence>
<dbReference type="RefSeq" id="WP_110940530.1">
    <property type="nucleotide sequence ID" value="NZ_FQZV01000014.1"/>
</dbReference>
<dbReference type="GO" id="GO:0015192">
    <property type="term" value="F:L-phenylalanine transmembrane transporter activity"/>
    <property type="evidence" value="ECO:0007669"/>
    <property type="project" value="TreeGrafter"/>
</dbReference>
<keyword evidence="7 10" id="KW-1133">Transmembrane helix</keyword>
<feature type="transmembrane region" description="Helical" evidence="10">
    <location>
        <begin position="38"/>
        <end position="55"/>
    </location>
</feature>
<dbReference type="OrthoDB" id="9807115at2"/>
<evidence type="ECO:0000256" key="5">
    <source>
        <dbReference type="ARBA" id="ARBA00022692"/>
    </source>
</evidence>
<dbReference type="EMBL" id="FQZV01000014">
    <property type="protein sequence ID" value="SHJ10402.1"/>
    <property type="molecule type" value="Genomic_DNA"/>
</dbReference>
<dbReference type="GO" id="GO:0015808">
    <property type="term" value="P:L-alanine transport"/>
    <property type="evidence" value="ECO:0007669"/>
    <property type="project" value="TreeGrafter"/>
</dbReference>
<evidence type="ECO:0000256" key="9">
    <source>
        <dbReference type="ARBA" id="ARBA00037998"/>
    </source>
</evidence>
<dbReference type="GO" id="GO:0005304">
    <property type="term" value="F:L-valine transmembrane transporter activity"/>
    <property type="evidence" value="ECO:0007669"/>
    <property type="project" value="TreeGrafter"/>
</dbReference>
<evidence type="ECO:0000256" key="10">
    <source>
        <dbReference type="SAM" id="Phobius"/>
    </source>
</evidence>
<keyword evidence="2" id="KW-0813">Transport</keyword>
<dbReference type="GO" id="GO:0015188">
    <property type="term" value="F:L-isoleucine transmembrane transporter activity"/>
    <property type="evidence" value="ECO:0007669"/>
    <property type="project" value="TreeGrafter"/>
</dbReference>
<sequence length="292" mass="31324">MLLQQMINGFTLGSAYALTAIGYTMVFGILELVNFSHGAVYMFGAFICLILITTFKINFLMAFLLSLVITGILGMLVDKICLYPLRMKNAPKVTSLISTIGVSIFLQNLVMLLWGSETKNFPMVFNLGTLNIKGFKLSYFQLVIMGTCIVLMIGLTLIIQRTKLGKAMRATAQNMEAAKLMGIHVDQVISFTFFLGAALAAVAGIMIGMYYQTVDPMMGFMTGLKAFAAAVLGGIGVLPGAVIGGLLIGVLETLAAGYIHAGYRDAIAFAILIGVLLVRPVGLLGKPVQKKV</sequence>
<dbReference type="GO" id="GO:0005886">
    <property type="term" value="C:plasma membrane"/>
    <property type="evidence" value="ECO:0007669"/>
    <property type="project" value="UniProtKB-SubCell"/>
</dbReference>
<evidence type="ECO:0000256" key="4">
    <source>
        <dbReference type="ARBA" id="ARBA00022519"/>
    </source>
</evidence>
<evidence type="ECO:0000313" key="12">
    <source>
        <dbReference type="Proteomes" id="UP000184536"/>
    </source>
</evidence>
<feature type="transmembrane region" description="Helical" evidence="10">
    <location>
        <begin position="6"/>
        <end position="26"/>
    </location>
</feature>
<dbReference type="PANTHER" id="PTHR11795">
    <property type="entry name" value="BRANCHED-CHAIN AMINO ACID TRANSPORT SYSTEM PERMEASE PROTEIN LIVH"/>
    <property type="match status" value="1"/>
</dbReference>
<feature type="transmembrane region" description="Helical" evidence="10">
    <location>
        <begin position="266"/>
        <end position="285"/>
    </location>
</feature>
<accession>A0A1M6GKE8</accession>
<feature type="transmembrane region" description="Helical" evidence="10">
    <location>
        <begin position="139"/>
        <end position="159"/>
    </location>
</feature>
<keyword evidence="8 10" id="KW-0472">Membrane</keyword>
<dbReference type="GO" id="GO:1903806">
    <property type="term" value="P:L-isoleucine import across plasma membrane"/>
    <property type="evidence" value="ECO:0007669"/>
    <property type="project" value="TreeGrafter"/>
</dbReference>
<evidence type="ECO:0000256" key="6">
    <source>
        <dbReference type="ARBA" id="ARBA00022970"/>
    </source>
</evidence>
<dbReference type="AlphaFoldDB" id="A0A1M6GKE8"/>
<evidence type="ECO:0000313" key="11">
    <source>
        <dbReference type="EMBL" id="SHJ10402.1"/>
    </source>
</evidence>
<protein>
    <submittedName>
        <fullName evidence="11">Branched-chain amino acid transport system permease protein</fullName>
    </submittedName>
</protein>
<keyword evidence="6" id="KW-0029">Amino-acid transport</keyword>
<dbReference type="InterPro" id="IPR001851">
    <property type="entry name" value="ABC_transp_permease"/>
</dbReference>
<organism evidence="11 12">
    <name type="scientific">Geosporobacter subterraneus DSM 17957</name>
    <dbReference type="NCBI Taxonomy" id="1121919"/>
    <lineage>
        <taxon>Bacteria</taxon>
        <taxon>Bacillati</taxon>
        <taxon>Bacillota</taxon>
        <taxon>Clostridia</taxon>
        <taxon>Peptostreptococcales</taxon>
        <taxon>Thermotaleaceae</taxon>
        <taxon>Geosporobacter</taxon>
    </lineage>
</organism>
<evidence type="ECO:0000256" key="1">
    <source>
        <dbReference type="ARBA" id="ARBA00004651"/>
    </source>
</evidence>
<comment type="similarity">
    <text evidence="9">Belongs to the binding-protein-dependent transport system permease family. LivHM subfamily.</text>
</comment>
<dbReference type="CDD" id="cd06582">
    <property type="entry name" value="TM_PBP1_LivH_like"/>
    <property type="match status" value="1"/>
</dbReference>
<keyword evidence="4" id="KW-0997">Cell inner membrane</keyword>
<dbReference type="InterPro" id="IPR052157">
    <property type="entry name" value="BCAA_transport_permease"/>
</dbReference>
<evidence type="ECO:0000256" key="3">
    <source>
        <dbReference type="ARBA" id="ARBA00022475"/>
    </source>
</evidence>
<feature type="transmembrane region" description="Helical" evidence="10">
    <location>
        <begin position="226"/>
        <end position="254"/>
    </location>
</feature>
<evidence type="ECO:0000256" key="7">
    <source>
        <dbReference type="ARBA" id="ARBA00022989"/>
    </source>
</evidence>